<reference evidence="2 3" key="1">
    <citation type="submission" date="2018-08" db="EMBL/GenBank/DDBJ databases">
        <title>Genomic Encyclopedia of Type Strains, Phase IV (KMG-IV): sequencing the most valuable type-strain genomes for metagenomic binning, comparative biology and taxonomic classification.</title>
        <authorList>
            <person name="Goeker M."/>
        </authorList>
    </citation>
    <scope>NUCLEOTIDE SEQUENCE [LARGE SCALE GENOMIC DNA]</scope>
    <source>
        <strain evidence="2 3">DSM 25527</strain>
    </source>
</reference>
<comment type="caution">
    <text evidence="2">The sequence shown here is derived from an EMBL/GenBank/DDBJ whole genome shotgun (WGS) entry which is preliminary data.</text>
</comment>
<gene>
    <name evidence="2" type="ORF">DFR49_2793</name>
</gene>
<keyword evidence="3" id="KW-1185">Reference proteome</keyword>
<protein>
    <submittedName>
        <fullName evidence="2">Uncharacterized protein</fullName>
    </submittedName>
</protein>
<feature type="compositionally biased region" description="Basic and acidic residues" evidence="1">
    <location>
        <begin position="89"/>
        <end position="99"/>
    </location>
</feature>
<dbReference type="EMBL" id="QXDC01000003">
    <property type="protein sequence ID" value="RIA44548.1"/>
    <property type="molecule type" value="Genomic_DNA"/>
</dbReference>
<evidence type="ECO:0000256" key="1">
    <source>
        <dbReference type="SAM" id="MobiDB-lite"/>
    </source>
</evidence>
<accession>A0A397P6R0</accession>
<name>A0A397P6R0_9SPHN</name>
<dbReference type="InterPro" id="IPR045389">
    <property type="entry name" value="DUF6522"/>
</dbReference>
<dbReference type="Proteomes" id="UP000266568">
    <property type="component" value="Unassembled WGS sequence"/>
</dbReference>
<organism evidence="2 3">
    <name type="scientific">Hephaestia caeni</name>
    <dbReference type="NCBI Taxonomy" id="645617"/>
    <lineage>
        <taxon>Bacteria</taxon>
        <taxon>Pseudomonadati</taxon>
        <taxon>Pseudomonadota</taxon>
        <taxon>Alphaproteobacteria</taxon>
        <taxon>Sphingomonadales</taxon>
        <taxon>Sphingomonadaceae</taxon>
        <taxon>Hephaestia</taxon>
    </lineage>
</organism>
<sequence length="106" mass="11596">MARIRFEDGAIEVDAHVIAEGLRTTPERVAAEMRSGRITARCERGIDDDAGTYRLSFFAGNRRFRVTVTEAGEVLRRATLTTAEPPADDGARAAIDHPLRRARSGG</sequence>
<dbReference type="Pfam" id="PF20132">
    <property type="entry name" value="DUF6522"/>
    <property type="match status" value="1"/>
</dbReference>
<dbReference type="RefSeq" id="WP_211325880.1">
    <property type="nucleotide sequence ID" value="NZ_QXDC01000003.1"/>
</dbReference>
<proteinExistence type="predicted"/>
<evidence type="ECO:0000313" key="3">
    <source>
        <dbReference type="Proteomes" id="UP000266568"/>
    </source>
</evidence>
<dbReference type="AlphaFoldDB" id="A0A397P6R0"/>
<feature type="region of interest" description="Disordered" evidence="1">
    <location>
        <begin position="81"/>
        <end position="106"/>
    </location>
</feature>
<evidence type="ECO:0000313" key="2">
    <source>
        <dbReference type="EMBL" id="RIA44548.1"/>
    </source>
</evidence>